<feature type="transmembrane region" description="Helical" evidence="1">
    <location>
        <begin position="7"/>
        <end position="30"/>
    </location>
</feature>
<accession>A0A6B0TAB2</accession>
<reference evidence="2 3" key="1">
    <citation type="submission" date="2019-12" db="EMBL/GenBank/DDBJ databases">
        <title>Isolation and characterization of three novel carbon monoxide-oxidizing members of Halobacteria from salione crusts and soils.</title>
        <authorList>
            <person name="Myers M.R."/>
            <person name="King G.M."/>
        </authorList>
    </citation>
    <scope>NUCLEOTIDE SEQUENCE [LARGE SCALE GENOMIC DNA]</scope>
    <source>
        <strain evidence="2 3">WSH3</strain>
    </source>
</reference>
<gene>
    <name evidence="2" type="ORF">GRX03_11950</name>
</gene>
<evidence type="ECO:0000313" key="2">
    <source>
        <dbReference type="EMBL" id="MXR52312.1"/>
    </source>
</evidence>
<evidence type="ECO:0000256" key="1">
    <source>
        <dbReference type="SAM" id="Phobius"/>
    </source>
</evidence>
<keyword evidence="1" id="KW-0472">Membrane</keyword>
<proteinExistence type="predicted"/>
<feature type="transmembrane region" description="Helical" evidence="1">
    <location>
        <begin position="146"/>
        <end position="169"/>
    </location>
</feature>
<keyword evidence="3" id="KW-1185">Reference proteome</keyword>
<dbReference type="EMBL" id="WUUT01000004">
    <property type="protein sequence ID" value="MXR52312.1"/>
    <property type="molecule type" value="Genomic_DNA"/>
</dbReference>
<dbReference type="AlphaFoldDB" id="A0A6B0TAB2"/>
<name>A0A6B0TAB2_9EURY</name>
<keyword evidence="1" id="KW-0812">Transmembrane</keyword>
<dbReference type="RefSeq" id="WP_159764433.1">
    <property type="nucleotide sequence ID" value="NZ_WUUT01000004.1"/>
</dbReference>
<comment type="caution">
    <text evidence="2">The sequence shown here is derived from an EMBL/GenBank/DDBJ whole genome shotgun (WGS) entry which is preliminary data.</text>
</comment>
<keyword evidence="1" id="KW-1133">Transmembrane helix</keyword>
<protein>
    <submittedName>
        <fullName evidence="2">Uncharacterized protein</fullName>
    </submittedName>
</protein>
<evidence type="ECO:0000313" key="3">
    <source>
        <dbReference type="Proteomes" id="UP000466535"/>
    </source>
</evidence>
<sequence>MTRHTKIGFVLAAIGLVAILGILTAGAAAVNVSSEQITVDDGQTVTVDVEVTDEFINDSQTSTSVDVQLKDDTGTVVNSTTLTVEDTAFNGTYSGSDTVFRTADFSPAAGSYTVVVNATAQDYVASTDTEVPSATTGGGLLGGGGIIAGAGSTQLIAFGAIIAGLAYAYRKDWL</sequence>
<dbReference type="Proteomes" id="UP000466535">
    <property type="component" value="Unassembled WGS sequence"/>
</dbReference>
<organism evidence="2 3">
    <name type="scientific">Halovenus carboxidivorans</name>
    <dbReference type="NCBI Taxonomy" id="2692199"/>
    <lineage>
        <taxon>Archaea</taxon>
        <taxon>Methanobacteriati</taxon>
        <taxon>Methanobacteriota</taxon>
        <taxon>Stenosarchaea group</taxon>
        <taxon>Halobacteria</taxon>
        <taxon>Halobacteriales</taxon>
        <taxon>Haloarculaceae</taxon>
        <taxon>Halovenus</taxon>
    </lineage>
</organism>